<organism evidence="3 4">
    <name type="scientific">Aspergillus ruber (strain CBS 135680)</name>
    <dbReference type="NCBI Taxonomy" id="1388766"/>
    <lineage>
        <taxon>Eukaryota</taxon>
        <taxon>Fungi</taxon>
        <taxon>Dikarya</taxon>
        <taxon>Ascomycota</taxon>
        <taxon>Pezizomycotina</taxon>
        <taxon>Eurotiomycetes</taxon>
        <taxon>Eurotiomycetidae</taxon>
        <taxon>Eurotiales</taxon>
        <taxon>Aspergillaceae</taxon>
        <taxon>Aspergillus</taxon>
        <taxon>Aspergillus subgen. Aspergillus</taxon>
    </lineage>
</organism>
<dbReference type="GeneID" id="63701776"/>
<feature type="region of interest" description="Disordered" evidence="1">
    <location>
        <begin position="2506"/>
        <end position="2537"/>
    </location>
</feature>
<feature type="domain" description="USP" evidence="2">
    <location>
        <begin position="1617"/>
        <end position="1945"/>
    </location>
</feature>
<dbReference type="Pfam" id="PF00443">
    <property type="entry name" value="UCH"/>
    <property type="match status" value="1"/>
</dbReference>
<dbReference type="Gene3D" id="3.90.70.10">
    <property type="entry name" value="Cysteine proteinases"/>
    <property type="match status" value="1"/>
</dbReference>
<dbReference type="PANTHER" id="PTHR24006:SF827">
    <property type="entry name" value="UBIQUITIN CARBOXYL-TERMINAL HYDROLASE 34"/>
    <property type="match status" value="1"/>
</dbReference>
<dbReference type="STRING" id="1388766.A0A017S6E4"/>
<dbReference type="GO" id="GO:0016579">
    <property type="term" value="P:protein deubiquitination"/>
    <property type="evidence" value="ECO:0007669"/>
    <property type="project" value="InterPro"/>
</dbReference>
<reference evidence="4" key="1">
    <citation type="journal article" date="2014" name="Nat. Commun.">
        <title>Genomic adaptations of the halophilic Dead Sea filamentous fungus Eurotium rubrum.</title>
        <authorList>
            <person name="Kis-Papo T."/>
            <person name="Weig A.R."/>
            <person name="Riley R."/>
            <person name="Persoh D."/>
            <person name="Salamov A."/>
            <person name="Sun H."/>
            <person name="Lipzen A."/>
            <person name="Wasser S.P."/>
            <person name="Rambold G."/>
            <person name="Grigoriev I.V."/>
            <person name="Nevo E."/>
        </authorList>
    </citation>
    <scope>NUCLEOTIDE SEQUENCE [LARGE SCALE GENOMIC DNA]</scope>
    <source>
        <strain evidence="4">CBS 135680</strain>
    </source>
</reference>
<dbReference type="Pfam" id="PF12030">
    <property type="entry name" value="DUF3517"/>
    <property type="match status" value="1"/>
</dbReference>
<dbReference type="Proteomes" id="UP000019804">
    <property type="component" value="Unassembled WGS sequence"/>
</dbReference>
<dbReference type="SUPFAM" id="SSF54001">
    <property type="entry name" value="Cysteine proteinases"/>
    <property type="match status" value="1"/>
</dbReference>
<protein>
    <submittedName>
        <fullName evidence="3">Ubiquitin hydrolase</fullName>
    </submittedName>
</protein>
<evidence type="ECO:0000256" key="1">
    <source>
        <dbReference type="SAM" id="MobiDB-lite"/>
    </source>
</evidence>
<evidence type="ECO:0000313" key="4">
    <source>
        <dbReference type="Proteomes" id="UP000019804"/>
    </source>
</evidence>
<evidence type="ECO:0000313" key="3">
    <source>
        <dbReference type="EMBL" id="EYE91735.1"/>
    </source>
</evidence>
<feature type="compositionally biased region" description="Low complexity" evidence="1">
    <location>
        <begin position="67"/>
        <end position="78"/>
    </location>
</feature>
<dbReference type="InterPro" id="IPR028889">
    <property type="entry name" value="USP"/>
</dbReference>
<dbReference type="PROSITE" id="PS50235">
    <property type="entry name" value="USP_3"/>
    <property type="match status" value="1"/>
</dbReference>
<dbReference type="CDD" id="cd02659">
    <property type="entry name" value="peptidase_C19C"/>
    <property type="match status" value="1"/>
</dbReference>
<dbReference type="GO" id="GO:0004843">
    <property type="term" value="F:cysteine-type deubiquitinase activity"/>
    <property type="evidence" value="ECO:0007669"/>
    <property type="project" value="InterPro"/>
</dbReference>
<keyword evidence="3" id="KW-0378">Hydrolase</keyword>
<dbReference type="InterPro" id="IPR021905">
    <property type="entry name" value="DUF3517"/>
</dbReference>
<dbReference type="OrthoDB" id="420187at2759"/>
<dbReference type="HOGENOM" id="CLU_228178_0_0_1"/>
<name>A0A017S6E4_ASPRC</name>
<dbReference type="FunFam" id="3.90.70.10:FF:000136">
    <property type="entry name" value="Ubiquitin C-terminal hydrolase, putative"/>
    <property type="match status" value="1"/>
</dbReference>
<feature type="compositionally biased region" description="Low complexity" evidence="1">
    <location>
        <begin position="1"/>
        <end position="15"/>
    </location>
</feature>
<dbReference type="PROSITE" id="PS00973">
    <property type="entry name" value="USP_2"/>
    <property type="match status" value="1"/>
</dbReference>
<proteinExistence type="predicted"/>
<feature type="compositionally biased region" description="Polar residues" evidence="1">
    <location>
        <begin position="82"/>
        <end position="94"/>
    </location>
</feature>
<accession>A0A017S6E4</accession>
<dbReference type="InterPro" id="IPR001394">
    <property type="entry name" value="Peptidase_C19_UCH"/>
</dbReference>
<dbReference type="RefSeq" id="XP_040635425.1">
    <property type="nucleotide sequence ID" value="XM_040786652.1"/>
</dbReference>
<dbReference type="GO" id="GO:0005634">
    <property type="term" value="C:nucleus"/>
    <property type="evidence" value="ECO:0007669"/>
    <property type="project" value="TreeGrafter"/>
</dbReference>
<dbReference type="PANTHER" id="PTHR24006">
    <property type="entry name" value="UBIQUITIN CARBOXYL-TERMINAL HYDROLASE"/>
    <property type="match status" value="1"/>
</dbReference>
<evidence type="ECO:0000259" key="2">
    <source>
        <dbReference type="PROSITE" id="PS50235"/>
    </source>
</evidence>
<dbReference type="InterPro" id="IPR038765">
    <property type="entry name" value="Papain-like_cys_pep_sf"/>
</dbReference>
<keyword evidence="4" id="KW-1185">Reference proteome</keyword>
<dbReference type="InterPro" id="IPR018200">
    <property type="entry name" value="USP_CS"/>
</dbReference>
<dbReference type="InterPro" id="IPR050164">
    <property type="entry name" value="Peptidase_C19"/>
</dbReference>
<gene>
    <name evidence="3" type="ORF">EURHEDRAFT_518257</name>
</gene>
<feature type="region of interest" description="Disordered" evidence="1">
    <location>
        <begin position="1"/>
        <end position="148"/>
    </location>
</feature>
<dbReference type="EMBL" id="KK088442">
    <property type="protein sequence ID" value="EYE91735.1"/>
    <property type="molecule type" value="Genomic_DNA"/>
</dbReference>
<feature type="compositionally biased region" description="Low complexity" evidence="1">
    <location>
        <begin position="134"/>
        <end position="147"/>
    </location>
</feature>
<dbReference type="GO" id="GO:0005829">
    <property type="term" value="C:cytosol"/>
    <property type="evidence" value="ECO:0007669"/>
    <property type="project" value="TreeGrafter"/>
</dbReference>
<sequence>MAAAPLDSSSSPPGAVATAASSDQTRSHGDPMEDTDPQSTRKRPRLDSGSRACESLSTDEMSGRTDAAAVSRPSSRVAINMKSPTTDSEEQQSAPIDEPAPSSSSSSTVPDQSALGGDGAVPPAQPADTIGGHSSNAISLSSSPARSPEIEVADVEDVHQDANMSNWRPLGEALRDRATPEVMQIHDQLSLTDAFPKLQEHLSLRENLDEICAIIEKGKDTGLHSRRTWAKSYLIGNPHDITVFLAVKNWFDDVANNLHQLNYDTFTDDRDFWEELPVMVEFLLRRVQDFQPDEGHGPWICLEEFFMSFARLTLHLVCLDTLALSQVAEETDMPAPELLSRTYLVSLGWSMQISNIPFFRNMERIHGAEVVNLVSRVNDQLAAPPLDAMRRLSELASCILPVIHRHSYLSHVLISILTVAHNLAESGIERRRYGADDALIASPVCARVTQAVYGLVRAADEKYQMHISKKTPWVTSDTSESMIRLISFTYHALSVPDPDFQLRLANDLSINLPEDASSDECSLIIHYGWKFGVLKKHITDGRMELRVHGIETMQSDLVSIWRQHIQNAPSGLEHPIVPYLVNFLRDSRIVEYVVGIDSHPQLISRSGNLVGFLILTSTYTDLDTDMIWKTVTQSQDSRTVSEILGMLTKTFPIHPSNSSVLLNVCSKLLELPLNRFDGRMVEFCDHLFHQIREKHDQRNSVDTMDTLHVDAIPLRLCVRLIRESTAVEDVPVEHKAILQQFAGSQLSKFSVAGLDETDKMEMYERCIQDIAEMNQFAVGSVQALAALLIGQDPQEMRKLATEFDLTRLAIDEIAHAVDTNQTDFTDSFSRNGFISRVHMLARIIDKAADSISTNLGDTLWKKVFMSSALVQQGRRVLWDMLCGLANHAFKRNPFIERCIHEFIPELSPSDYTPEVLAFAKQTIIYEIRFNPPAIAKENEVVSIPGMDRIWNFILTAPPGSIETNATNFAIEVYLDHNVIKMAPRSAVEATHVGLVDRCVEQLKSAATKLKSFHGYTPDGKAEAMLTPAAEDEVRSAELSFSRSLLFLRQLLQGLRNRPQYSPPQGQPPDLPAAPVKGEPIEFRYQSFDGGAQSIVNSLRIGDLSTTSELIDKITQLTGFTKFRTIYGGQKIDLSEKSDFTLRDLKLRSGMLLIRNDADSPVVPSERRQSMTPVDSEVLKHFDDLYDLLNLDDHLAREIYNFLVVFPPQERVLALVKSPDKTEQDVLPMEKPYIFLYSMKALSTLLREAESKPSLDPQFVSHSIRVLVAASIRPEMSELLADSPTKLLFATSLVESIVLALLARSSSVEDLPVITDTTPLVKQLLHFMDVGRHVPSTCLTEVGVQKLICNSFAVLIEGSMRDHGFWNAVKQQTQFDQLLFSLLLGESRQAIRKEISENIALVCTPMKLLQKTEDPGDQQSTAPENSYKVDIIGTIWEAFVRIFPETLNHAHKSQEFFQVAVLVFHSVAENPSRELKYDEYLKQWSTIMLGHQTQEFVGREPVDYLLLGFTRLLWSCLDRAHSTNIPVDTFDLTEKLFDRYLFPDLSTSNETAIVPRVPVMHNQTRIELYKVLTLLIRDDQNYLKVVNLLEDIIPRDNTYSQAWFFDRQKMIRSAEGYAGLKNLSNTCYLNSLLTQLFMNVGFRDFMLQLQVTEPDSSQKLLDETKKLFGHMQETWLKSVDPQGLVDSIRTYDNEPIDVTIQMDVDEFYNLLFDRWEAQIVDAEEKKKFRTFYGGQLVQQIKSKECTHISERLEPFSAIQCDIKGKASLEESLQAYVEGEIMQGDNKYSCTSCGRHVDAVKRACLKDVPDNLIFHLKRFDFDMVTMTRNKINDEFQFPEHIDMSPFNVEYLSEQNTEVQQDLFELVGVLVHSGTAESGHYYSYIRQRPSAGSSGPWVEFNDSDVTRFDQSKIPDQCFGGPNGSFQSNTNNVRYNKVWNAYMLFYQRVSSADTARSTYKPASNDIPVSVPVPLDLKNHIAMDNELFIRTYCLLDPYHALFVQYILGRLHELADLKTDTNFKLVRSTAFIALDTIEQLISRSKDSVGLDAIVSEVFKIITELPMGAYRVLEWVVERPASIRNLVLKSPHAAVRGSSLRVIAAALAKIRDLRDEAESAAEKEKWQERYIDAFESVVSMLENLWSILHTASRSWDDYFEFLVLLASFGTYEVGVLLDNGFLLKCLEIVWLDREDPKRLKRQYMGYSRLIEKGRRFSHKKLADLLFTLLSHIDLAAPATVEDERQPLPDGKYPLNVVENSFIRPLGRNRELVVIKKILQQNNNPQATMNIFGVFLDAEPEARLMDPICQVLEDGLRVEPAEFCAPFLEATLHLCRRSPDEERIIYMIDYVAKGIESINGSGGAAHLSFFTNMLNIQNDRLGLNQAWFLSQLIDKVPDWAPTLLVYPERAVRNMTLEVLRQILFTGESEGMGEDWQSRHTEVAKELVQVSVDRLRKTYLSTPGQTVEANVIEEIKAVIDHCLVTYYDDSEEDQELVHQVQTVTTAIEELAADLPEELVSESDMPSPEPNEWGDDLVMPSDSEDSP</sequence>